<comment type="subcellular location">
    <subcellularLocation>
        <location evidence="11">Endoplasmic reticulum membrane</location>
    </subcellularLocation>
    <subcellularLocation>
        <location evidence="11">Nucleus membrane</location>
    </subcellularLocation>
</comment>
<evidence type="ECO:0000313" key="14">
    <source>
        <dbReference type="Proteomes" id="UP000265703"/>
    </source>
</evidence>
<comment type="caution">
    <text evidence="13">The sequence shown here is derived from an EMBL/GenBank/DDBJ whole genome shotgun (WGS) entry which is preliminary data.</text>
</comment>
<keyword evidence="8 11" id="KW-0472">Membrane</keyword>
<dbReference type="EMBL" id="QKYT01000374">
    <property type="protein sequence ID" value="RIA86250.1"/>
    <property type="molecule type" value="Genomic_DNA"/>
</dbReference>
<accession>A0A397SJ67</accession>
<evidence type="ECO:0008006" key="15">
    <source>
        <dbReference type="Google" id="ProtNLM"/>
    </source>
</evidence>
<evidence type="ECO:0000256" key="10">
    <source>
        <dbReference type="ARBA" id="ARBA00023242"/>
    </source>
</evidence>
<feature type="transmembrane region" description="Helical" evidence="11">
    <location>
        <begin position="6"/>
        <end position="28"/>
    </location>
</feature>
<dbReference type="GO" id="GO:0048288">
    <property type="term" value="P:nuclear membrane fusion involved in karyogamy"/>
    <property type="evidence" value="ECO:0007669"/>
    <property type="project" value="UniProtKB-UniRule"/>
</dbReference>
<dbReference type="Pfam" id="PF04163">
    <property type="entry name" value="Tht1"/>
    <property type="match status" value="1"/>
</dbReference>
<name>A0A397SJ67_9GLOM</name>
<evidence type="ECO:0000256" key="1">
    <source>
        <dbReference type="ARBA" id="ARBA00003389"/>
    </source>
</evidence>
<gene>
    <name evidence="13" type="ORF">C1645_878771</name>
</gene>
<dbReference type="PANTHER" id="PTHR28012:SF1">
    <property type="entry name" value="NUCLEAR FUSION PROTEIN KAR5"/>
    <property type="match status" value="1"/>
</dbReference>
<evidence type="ECO:0000313" key="13">
    <source>
        <dbReference type="EMBL" id="RIA86250.1"/>
    </source>
</evidence>
<dbReference type="OrthoDB" id="5311848at2759"/>
<keyword evidence="5 11" id="KW-0732">Signal</keyword>
<dbReference type="GO" id="GO:0000742">
    <property type="term" value="P:karyogamy involved in conjugation with cellular fusion"/>
    <property type="evidence" value="ECO:0007669"/>
    <property type="project" value="UniProtKB-UniRule"/>
</dbReference>
<feature type="coiled-coil region" evidence="12">
    <location>
        <begin position="340"/>
        <end position="367"/>
    </location>
</feature>
<comment type="similarity">
    <text evidence="2 11">Belongs to the KAR5 family.</text>
</comment>
<reference evidence="13 14" key="1">
    <citation type="submission" date="2018-06" db="EMBL/GenBank/DDBJ databases">
        <title>Comparative genomics reveals the genomic features of Rhizophagus irregularis, R. cerebriforme, R. diaphanum and Gigaspora rosea, and their symbiotic lifestyle signature.</title>
        <authorList>
            <person name="Morin E."/>
            <person name="San Clemente H."/>
            <person name="Chen E.C.H."/>
            <person name="De La Providencia I."/>
            <person name="Hainaut M."/>
            <person name="Kuo A."/>
            <person name="Kohler A."/>
            <person name="Murat C."/>
            <person name="Tang N."/>
            <person name="Roy S."/>
            <person name="Loubradou J."/>
            <person name="Henrissat B."/>
            <person name="Grigoriev I.V."/>
            <person name="Corradi N."/>
            <person name="Roux C."/>
            <person name="Martin F.M."/>
        </authorList>
    </citation>
    <scope>NUCLEOTIDE SEQUENCE [LARGE SCALE GENOMIC DNA]</scope>
    <source>
        <strain evidence="13 14">DAOM 227022</strain>
    </source>
</reference>
<keyword evidence="14" id="KW-1185">Reference proteome</keyword>
<keyword evidence="9" id="KW-0325">Glycoprotein</keyword>
<keyword evidence="12" id="KW-0175">Coiled coil</keyword>
<dbReference type="AlphaFoldDB" id="A0A397SJ67"/>
<evidence type="ECO:0000256" key="12">
    <source>
        <dbReference type="SAM" id="Coils"/>
    </source>
</evidence>
<evidence type="ECO:0000256" key="2">
    <source>
        <dbReference type="ARBA" id="ARBA00010473"/>
    </source>
</evidence>
<evidence type="ECO:0000256" key="5">
    <source>
        <dbReference type="ARBA" id="ARBA00022729"/>
    </source>
</evidence>
<keyword evidence="7 11" id="KW-1133">Transmembrane helix</keyword>
<dbReference type="GO" id="GO:0031965">
    <property type="term" value="C:nuclear membrane"/>
    <property type="evidence" value="ECO:0007669"/>
    <property type="project" value="UniProtKB-SubCell"/>
</dbReference>
<protein>
    <recommendedName>
        <fullName evidence="15">Nuclear fusion protein KAR5</fullName>
    </recommendedName>
</protein>
<feature type="transmembrane region" description="Helical" evidence="11">
    <location>
        <begin position="457"/>
        <end position="475"/>
    </location>
</feature>
<evidence type="ECO:0000256" key="3">
    <source>
        <dbReference type="ARBA" id="ARBA00022459"/>
    </source>
</evidence>
<evidence type="ECO:0000256" key="7">
    <source>
        <dbReference type="ARBA" id="ARBA00022989"/>
    </source>
</evidence>
<feature type="transmembrane region" description="Helical" evidence="11">
    <location>
        <begin position="414"/>
        <end position="445"/>
    </location>
</feature>
<keyword evidence="6 11" id="KW-0256">Endoplasmic reticulum</keyword>
<evidence type="ECO:0000256" key="11">
    <source>
        <dbReference type="RuleBase" id="RU368082"/>
    </source>
</evidence>
<dbReference type="InterPro" id="IPR007292">
    <property type="entry name" value="Nuclear_fusion_Kar5"/>
</dbReference>
<evidence type="ECO:0000256" key="8">
    <source>
        <dbReference type="ARBA" id="ARBA00023136"/>
    </source>
</evidence>
<organism evidence="13 14">
    <name type="scientific">Glomus cerebriforme</name>
    <dbReference type="NCBI Taxonomy" id="658196"/>
    <lineage>
        <taxon>Eukaryota</taxon>
        <taxon>Fungi</taxon>
        <taxon>Fungi incertae sedis</taxon>
        <taxon>Mucoromycota</taxon>
        <taxon>Glomeromycotina</taxon>
        <taxon>Glomeromycetes</taxon>
        <taxon>Glomerales</taxon>
        <taxon>Glomeraceae</taxon>
        <taxon>Glomus</taxon>
    </lineage>
</organism>
<comment type="function">
    <text evidence="1 11">Required for nuclear membrane fusion during karyogamy.</text>
</comment>
<dbReference type="PANTHER" id="PTHR28012">
    <property type="entry name" value="NUCLEAR FUSION PROTEIN KAR5"/>
    <property type="match status" value="1"/>
</dbReference>
<evidence type="ECO:0000256" key="9">
    <source>
        <dbReference type="ARBA" id="ARBA00023180"/>
    </source>
</evidence>
<dbReference type="GO" id="GO:0005789">
    <property type="term" value="C:endoplasmic reticulum membrane"/>
    <property type="evidence" value="ECO:0007669"/>
    <property type="project" value="UniProtKB-SubCell"/>
</dbReference>
<keyword evidence="3 11" id="KW-0415">Karyogamy</keyword>
<evidence type="ECO:0000256" key="6">
    <source>
        <dbReference type="ARBA" id="ARBA00022824"/>
    </source>
</evidence>
<keyword evidence="10 11" id="KW-0539">Nucleus</keyword>
<dbReference type="Proteomes" id="UP000265703">
    <property type="component" value="Unassembled WGS sequence"/>
</dbReference>
<keyword evidence="4 11" id="KW-0812">Transmembrane</keyword>
<proteinExistence type="inferred from homology"/>
<evidence type="ECO:0000256" key="4">
    <source>
        <dbReference type="ARBA" id="ARBA00022692"/>
    </source>
</evidence>
<sequence>MVIKKLEYILIINCLLFFHFGFGFNGNVGRYLQSFMRFNDVIEDQKFFLPMEDDSLENFNFFKSFEISSEEKMIIEHGQASLAILEKKHDCFKEATMALKNGCKDIDLSNNDKMQYAVRLTKCELATANLAFPMECDGFDHNIGKCIESISRTPQFWTTYSGYFREVSQMCFAMRYSLERDLLEEFNRNITFKYYDILKNLQEIMKNLRNEETNRLMQIKQFLINLAKDINELEKMTSYNTGSLKGILTDFQLTSQSALNQITHLDEELGKFIPNTKIILDEINNSNEQQLSTVKELTAKSKDIIRINFEKLGQIYQHLQKINNVAQDTLSSQEQIYENIEDIKNQHRELVETVQEVKQNLRNLLNIEIQELAESAKNIQQGFIGIFKPIEVLLVFINSIFDGKAFAESSKESVVFGFLLLAVIFWKSHSKIMTIATIAVTIRLLNHYANQYESEQVIQSFVLMMIGGILSRLFSNAYETQMITKLLNILRRR</sequence>